<dbReference type="Pfam" id="PF13004">
    <property type="entry name" value="BACON"/>
    <property type="match status" value="1"/>
</dbReference>
<organism evidence="2 3">
    <name type="scientific">Candidatus Magnetobacterium casense</name>
    <dbReference type="NCBI Taxonomy" id="1455061"/>
    <lineage>
        <taxon>Bacteria</taxon>
        <taxon>Pseudomonadati</taxon>
        <taxon>Nitrospirota</taxon>
        <taxon>Thermodesulfovibrionia</taxon>
        <taxon>Thermodesulfovibrionales</taxon>
        <taxon>Candidatus Magnetobacteriaceae</taxon>
        <taxon>Candidatus Magnetobacterium</taxon>
    </lineage>
</organism>
<reference evidence="2 3" key="1">
    <citation type="journal article" date="2020" name="J Geophys Res Biogeosci">
        <title>Magnetotaxis as an Adaptation to Enable Bacterial Shuttling of Microbial Sulfur and Sulfur Cycling Across Aquatic Oxic#Anoxic Interfaces.</title>
        <authorList>
            <person name="Li J."/>
            <person name="Liu P."/>
            <person name="Wang J."/>
            <person name="Roberts A.P."/>
            <person name="Pan Y."/>
        </authorList>
    </citation>
    <scope>NUCLEOTIDE SEQUENCE [LARGE SCALE GENOMIC DNA]</scope>
    <source>
        <strain evidence="2 3">MYR-1_YQ</strain>
    </source>
</reference>
<accession>A0ABS6RYQ1</accession>
<evidence type="ECO:0000259" key="1">
    <source>
        <dbReference type="Pfam" id="PF13004"/>
    </source>
</evidence>
<dbReference type="SUPFAM" id="SSF69318">
    <property type="entry name" value="Integrin alpha N-terminal domain"/>
    <property type="match status" value="1"/>
</dbReference>
<gene>
    <name evidence="2" type="ORF">HWQ67_09290</name>
</gene>
<evidence type="ECO:0000313" key="3">
    <source>
        <dbReference type="Proteomes" id="UP001196980"/>
    </source>
</evidence>
<dbReference type="EMBL" id="JABXWD010000150">
    <property type="protein sequence ID" value="MBV6341777.1"/>
    <property type="molecule type" value="Genomic_DNA"/>
</dbReference>
<dbReference type="InterPro" id="IPR013783">
    <property type="entry name" value="Ig-like_fold"/>
</dbReference>
<keyword evidence="3" id="KW-1185">Reference proteome</keyword>
<sequence length="118" mass="12548">MNVTTTSACQWTATSNADWLKITFNTSGYGTATVNYSVTENTGDARTGTLTIGGQTFPGVPGNWKAKAIADFDGDGKTNVLWQNTGNGDVYVWFMDGTTITSGSGYVVNGMPSEWQAK</sequence>
<protein>
    <recommendedName>
        <fullName evidence="1">BACON domain-containing protein</fullName>
    </recommendedName>
</protein>
<dbReference type="Gene3D" id="2.60.40.10">
    <property type="entry name" value="Immunoglobulins"/>
    <property type="match status" value="1"/>
</dbReference>
<dbReference type="InterPro" id="IPR024361">
    <property type="entry name" value="BACON"/>
</dbReference>
<dbReference type="InterPro" id="IPR028994">
    <property type="entry name" value="Integrin_alpha_N"/>
</dbReference>
<comment type="caution">
    <text evidence="2">The sequence shown here is derived from an EMBL/GenBank/DDBJ whole genome shotgun (WGS) entry which is preliminary data.</text>
</comment>
<name>A0ABS6RYQ1_9BACT</name>
<dbReference type="Proteomes" id="UP001196980">
    <property type="component" value="Unassembled WGS sequence"/>
</dbReference>
<feature type="domain" description="BACON" evidence="1">
    <location>
        <begin position="11"/>
        <end position="54"/>
    </location>
</feature>
<proteinExistence type="predicted"/>
<evidence type="ECO:0000313" key="2">
    <source>
        <dbReference type="EMBL" id="MBV6341777.1"/>
    </source>
</evidence>
<dbReference type="CDD" id="cd14948">
    <property type="entry name" value="BACON"/>
    <property type="match status" value="1"/>
</dbReference>